<sequence>MSGAKSIVHDQAQSRFVIYVDDQEAGFAEYVQDGSVRDFNHTVVSGEFRGQGLSKPLICEALMATKEAGLKVKASCSAVEAFVEKNPDFKELLA</sequence>
<evidence type="ECO:0000259" key="1">
    <source>
        <dbReference type="PROSITE" id="PS51729"/>
    </source>
</evidence>
<evidence type="ECO:0000313" key="3">
    <source>
        <dbReference type="Proteomes" id="UP001146505"/>
    </source>
</evidence>
<dbReference type="InterPro" id="IPR016181">
    <property type="entry name" value="Acyl_CoA_acyltransferase"/>
</dbReference>
<dbReference type="PROSITE" id="PS51729">
    <property type="entry name" value="GNAT_YJDJ"/>
    <property type="match status" value="1"/>
</dbReference>
<dbReference type="PANTHER" id="PTHR31435">
    <property type="entry name" value="PROTEIN NATD1"/>
    <property type="match status" value="1"/>
</dbReference>
<protein>
    <submittedName>
        <fullName evidence="2">N-acetyltransferase</fullName>
    </submittedName>
</protein>
<evidence type="ECO:0000313" key="2">
    <source>
        <dbReference type="EMBL" id="MCZ9305747.1"/>
    </source>
</evidence>
<dbReference type="PANTHER" id="PTHR31435:SF9">
    <property type="entry name" value="PROTEIN NATD1"/>
    <property type="match status" value="1"/>
</dbReference>
<dbReference type="EMBL" id="JAKMUV010000015">
    <property type="protein sequence ID" value="MCZ9305747.1"/>
    <property type="molecule type" value="Genomic_DNA"/>
</dbReference>
<dbReference type="Proteomes" id="UP001146505">
    <property type="component" value="Unassembled WGS sequence"/>
</dbReference>
<dbReference type="CDD" id="cd04301">
    <property type="entry name" value="NAT_SF"/>
    <property type="match status" value="1"/>
</dbReference>
<accession>A0A9X3M8A5</accession>
<dbReference type="AlphaFoldDB" id="A0A9X3M8A5"/>
<dbReference type="SUPFAM" id="SSF55729">
    <property type="entry name" value="Acyl-CoA N-acyltransferases (Nat)"/>
    <property type="match status" value="1"/>
</dbReference>
<feature type="domain" description="N-acetyltransferase" evidence="1">
    <location>
        <begin position="8"/>
        <end position="94"/>
    </location>
</feature>
<dbReference type="RefSeq" id="WP_034966341.1">
    <property type="nucleotide sequence ID" value="NZ_CP180526.1"/>
</dbReference>
<comment type="caution">
    <text evidence="2">The sequence shown here is derived from an EMBL/GenBank/DDBJ whole genome shotgun (WGS) entry which is preliminary data.</text>
</comment>
<reference evidence="2" key="1">
    <citation type="submission" date="2022-02" db="EMBL/GenBank/DDBJ databases">
        <title>Corynebacterium sp. from urogenital microbiome.</title>
        <authorList>
            <person name="Cappelli E.A."/>
            <person name="Ribeiro T.G."/>
            <person name="Peixe L."/>
        </authorList>
    </citation>
    <scope>NUCLEOTIDE SEQUENCE</scope>
    <source>
        <strain evidence="2">C9Ua_112</strain>
    </source>
</reference>
<dbReference type="InterPro" id="IPR031165">
    <property type="entry name" value="GNAT_YJDJ"/>
</dbReference>
<keyword evidence="3" id="KW-1185">Reference proteome</keyword>
<gene>
    <name evidence="2" type="ORF">L8U58_09485</name>
</gene>
<dbReference type="InterPro" id="IPR045057">
    <property type="entry name" value="Gcn5-rel_NAT"/>
</dbReference>
<organism evidence="2 3">
    <name type="scientific">Corynebacterium macclintockiae</name>
    <dbReference type="NCBI Taxonomy" id="2913501"/>
    <lineage>
        <taxon>Bacteria</taxon>
        <taxon>Bacillati</taxon>
        <taxon>Actinomycetota</taxon>
        <taxon>Actinomycetes</taxon>
        <taxon>Mycobacteriales</taxon>
        <taxon>Corynebacteriaceae</taxon>
        <taxon>Corynebacterium</taxon>
    </lineage>
</organism>
<name>A0A9X3M8A5_9CORY</name>
<proteinExistence type="predicted"/>
<dbReference type="Gene3D" id="3.40.630.30">
    <property type="match status" value="1"/>
</dbReference>
<dbReference type="GeneID" id="301813789"/>
<dbReference type="Pfam" id="PF14542">
    <property type="entry name" value="Acetyltransf_CG"/>
    <property type="match status" value="1"/>
</dbReference>